<keyword evidence="2" id="KW-0472">Membrane</keyword>
<dbReference type="OrthoDB" id="1113105at2759"/>
<feature type="coiled-coil region" evidence="1">
    <location>
        <begin position="87"/>
        <end position="147"/>
    </location>
</feature>
<dbReference type="EMBL" id="CACVBM020001274">
    <property type="protein sequence ID" value="CAA7043025.1"/>
    <property type="molecule type" value="Genomic_DNA"/>
</dbReference>
<feature type="transmembrane region" description="Helical" evidence="2">
    <location>
        <begin position="158"/>
        <end position="178"/>
    </location>
</feature>
<proteinExistence type="predicted"/>
<name>A0A6D2HLA6_9BRAS</name>
<gene>
    <name evidence="3" type="ORF">MERR_LOCUS2188</name>
    <name evidence="4" type="ORF">MERR_LOCUS30260</name>
</gene>
<evidence type="ECO:0000256" key="2">
    <source>
        <dbReference type="SAM" id="Phobius"/>
    </source>
</evidence>
<dbReference type="Proteomes" id="UP000467841">
    <property type="component" value="Unassembled WGS sequence"/>
</dbReference>
<dbReference type="AlphaFoldDB" id="A0A6D2HLA6"/>
<evidence type="ECO:0008006" key="6">
    <source>
        <dbReference type="Google" id="ProtNLM"/>
    </source>
</evidence>
<evidence type="ECO:0000256" key="1">
    <source>
        <dbReference type="SAM" id="Coils"/>
    </source>
</evidence>
<protein>
    <recommendedName>
        <fullName evidence="6">Zinc finger GRF-type domain-containing protein</fullName>
    </recommendedName>
</protein>
<sequence length="179" mass="20498">MVSLPTSSSSSYSLDHRLISDGEYGLSENCYCGGDVYLETSTIEGDYGRRFFVCTKRDCEGYHIRKLWDTVIYEEVQILHTEIKRLGEKTEEDLKRLGEKTEEALEELKDGSLITLCTDLWVAESEIVELKKANVELKDHVVQLKALVRLLNKKHGTVELTFVVSVLVLFLGLFTIWFK</sequence>
<keyword evidence="5" id="KW-1185">Reference proteome</keyword>
<evidence type="ECO:0000313" key="4">
    <source>
        <dbReference type="EMBL" id="CAA7043025.1"/>
    </source>
</evidence>
<organism evidence="3 5">
    <name type="scientific">Microthlaspi erraticum</name>
    <dbReference type="NCBI Taxonomy" id="1685480"/>
    <lineage>
        <taxon>Eukaryota</taxon>
        <taxon>Viridiplantae</taxon>
        <taxon>Streptophyta</taxon>
        <taxon>Embryophyta</taxon>
        <taxon>Tracheophyta</taxon>
        <taxon>Spermatophyta</taxon>
        <taxon>Magnoliopsida</taxon>
        <taxon>eudicotyledons</taxon>
        <taxon>Gunneridae</taxon>
        <taxon>Pentapetalae</taxon>
        <taxon>rosids</taxon>
        <taxon>malvids</taxon>
        <taxon>Brassicales</taxon>
        <taxon>Brassicaceae</taxon>
        <taxon>Coluteocarpeae</taxon>
        <taxon>Microthlaspi</taxon>
    </lineage>
</organism>
<evidence type="ECO:0000313" key="5">
    <source>
        <dbReference type="Proteomes" id="UP000467841"/>
    </source>
</evidence>
<keyword evidence="2" id="KW-0812">Transmembrane</keyword>
<keyword evidence="1" id="KW-0175">Coiled coil</keyword>
<dbReference type="EMBL" id="CACVBM020000133">
    <property type="protein sequence ID" value="CAA7014953.1"/>
    <property type="molecule type" value="Genomic_DNA"/>
</dbReference>
<reference evidence="3 5" key="1">
    <citation type="submission" date="2020-01" db="EMBL/GenBank/DDBJ databases">
        <authorList>
            <person name="Mishra B."/>
        </authorList>
    </citation>
    <scope>NUCLEOTIDE SEQUENCE [LARGE SCALE GENOMIC DNA]</scope>
</reference>
<keyword evidence="2" id="KW-1133">Transmembrane helix</keyword>
<evidence type="ECO:0000313" key="3">
    <source>
        <dbReference type="EMBL" id="CAA7014953.1"/>
    </source>
</evidence>
<accession>A0A6D2HLA6</accession>